<dbReference type="PANTHER" id="PTHR30489">
    <property type="entry name" value="LIPOPROTEIN-RELEASING SYSTEM TRANSMEMBRANE PROTEIN LOLE"/>
    <property type="match status" value="1"/>
</dbReference>
<keyword evidence="6 7" id="KW-0472">Membrane</keyword>
<sequence length="401" mass="44452">MNFPLYIAKRYIRSKSSNNAINFITIIAIVGIVLGAASLFIVLSGFAGLRDFTLEFTSIIDPDLKVETTIGKSFTLNDNQDKQLHAIDGVVNFSRTIEERVIASSEGNNHPAYIKGVDENYNKITAIDSIIPYGTWLYQDTPQIVLGWAISNRLSAFVNDYGKTITLSVPKPGKGQISSQSQALNQVNTINVGIYDINEELNNKYIFASIATARQLLNYEPNQITSLEFKLTEDADQDAIKDKIKTIIGQNVIVKNKDQLNDAIYKMLNTENLAVYLIFTLVLIIALFNVIGSIVMMILDKKKTLSTLYNIGATVKDIRNIFFYQGILMTIVGGFLGLVIGYIIVQLQSSFNLIMITPSLPYPVAIHFKNFVIVMLTISVLGIIASKIAASRITQNLVKTS</sequence>
<evidence type="ECO:0000256" key="3">
    <source>
        <dbReference type="ARBA" id="ARBA00022475"/>
    </source>
</evidence>
<dbReference type="InterPro" id="IPR051447">
    <property type="entry name" value="Lipoprotein-release_system"/>
</dbReference>
<feature type="domain" description="ABC3 transporter permease C-terminal" evidence="8">
    <location>
        <begin position="277"/>
        <end position="394"/>
    </location>
</feature>
<keyword evidence="4 7" id="KW-0812">Transmembrane</keyword>
<feature type="transmembrane region" description="Helical" evidence="7">
    <location>
        <begin position="321"/>
        <end position="344"/>
    </location>
</feature>
<keyword evidence="10" id="KW-0449">Lipoprotein</keyword>
<comment type="subcellular location">
    <subcellularLocation>
        <location evidence="1">Cell membrane</location>
        <topology evidence="1">Multi-pass membrane protein</topology>
    </subcellularLocation>
</comment>
<dbReference type="Proteomes" id="UP000199559">
    <property type="component" value="Unassembled WGS sequence"/>
</dbReference>
<evidence type="ECO:0000259" key="8">
    <source>
        <dbReference type="Pfam" id="PF02687"/>
    </source>
</evidence>
<protein>
    <submittedName>
        <fullName evidence="10">Lipoprotein-releasing system permease protein</fullName>
    </submittedName>
</protein>
<evidence type="ECO:0000256" key="5">
    <source>
        <dbReference type="ARBA" id="ARBA00022989"/>
    </source>
</evidence>
<keyword evidence="5 7" id="KW-1133">Transmembrane helix</keyword>
<dbReference type="AlphaFoldDB" id="A0A1I3JHQ9"/>
<dbReference type="Pfam" id="PF12704">
    <property type="entry name" value="MacB_PCD"/>
    <property type="match status" value="1"/>
</dbReference>
<dbReference type="GO" id="GO:0044874">
    <property type="term" value="P:lipoprotein localization to outer membrane"/>
    <property type="evidence" value="ECO:0007669"/>
    <property type="project" value="TreeGrafter"/>
</dbReference>
<evidence type="ECO:0000256" key="4">
    <source>
        <dbReference type="ARBA" id="ARBA00022692"/>
    </source>
</evidence>
<dbReference type="InterPro" id="IPR003838">
    <property type="entry name" value="ABC3_permease_C"/>
</dbReference>
<proteinExistence type="inferred from homology"/>
<dbReference type="GO" id="GO:0098797">
    <property type="term" value="C:plasma membrane protein complex"/>
    <property type="evidence" value="ECO:0007669"/>
    <property type="project" value="TreeGrafter"/>
</dbReference>
<evidence type="ECO:0000256" key="2">
    <source>
        <dbReference type="ARBA" id="ARBA00005236"/>
    </source>
</evidence>
<dbReference type="EMBL" id="FORM01000001">
    <property type="protein sequence ID" value="SFI59813.1"/>
    <property type="molecule type" value="Genomic_DNA"/>
</dbReference>
<keyword evidence="3" id="KW-1003">Cell membrane</keyword>
<dbReference type="PANTHER" id="PTHR30489:SF0">
    <property type="entry name" value="LIPOPROTEIN-RELEASING SYSTEM TRANSMEMBRANE PROTEIN LOLE"/>
    <property type="match status" value="1"/>
</dbReference>
<evidence type="ECO:0000259" key="9">
    <source>
        <dbReference type="Pfam" id="PF12704"/>
    </source>
</evidence>
<feature type="transmembrane region" description="Helical" evidence="7">
    <location>
        <begin position="273"/>
        <end position="300"/>
    </location>
</feature>
<dbReference type="InterPro" id="IPR025857">
    <property type="entry name" value="MacB_PCD"/>
</dbReference>
<evidence type="ECO:0000256" key="1">
    <source>
        <dbReference type="ARBA" id="ARBA00004651"/>
    </source>
</evidence>
<reference evidence="11" key="1">
    <citation type="submission" date="2016-10" db="EMBL/GenBank/DDBJ databases">
        <authorList>
            <person name="Varghese N."/>
            <person name="Submissions S."/>
        </authorList>
    </citation>
    <scope>NUCLEOTIDE SEQUENCE [LARGE SCALE GENOMIC DNA]</scope>
    <source>
        <strain evidence="11">DSM 28881</strain>
    </source>
</reference>
<keyword evidence="11" id="KW-1185">Reference proteome</keyword>
<evidence type="ECO:0000256" key="6">
    <source>
        <dbReference type="ARBA" id="ARBA00023136"/>
    </source>
</evidence>
<evidence type="ECO:0000313" key="10">
    <source>
        <dbReference type="EMBL" id="SFI59813.1"/>
    </source>
</evidence>
<evidence type="ECO:0000313" key="11">
    <source>
        <dbReference type="Proteomes" id="UP000199559"/>
    </source>
</evidence>
<name>A0A1I3JHQ9_9FLAO</name>
<gene>
    <name evidence="10" type="ORF">SAMN05443431_101416</name>
</gene>
<feature type="transmembrane region" description="Helical" evidence="7">
    <location>
        <begin position="364"/>
        <end position="385"/>
    </location>
</feature>
<evidence type="ECO:0000256" key="7">
    <source>
        <dbReference type="SAM" id="Phobius"/>
    </source>
</evidence>
<dbReference type="RefSeq" id="WP_090837035.1">
    <property type="nucleotide sequence ID" value="NZ_FORM01000001.1"/>
</dbReference>
<comment type="similarity">
    <text evidence="2">Belongs to the ABC-4 integral membrane protein family. LolC/E subfamily.</text>
</comment>
<dbReference type="Pfam" id="PF02687">
    <property type="entry name" value="FtsX"/>
    <property type="match status" value="1"/>
</dbReference>
<dbReference type="STRING" id="1144750.SAMN05443431_101416"/>
<accession>A0A1I3JHQ9</accession>
<feature type="domain" description="MacB-like periplasmic core" evidence="9">
    <location>
        <begin position="25"/>
        <end position="246"/>
    </location>
</feature>
<organism evidence="10 11">
    <name type="scientific">Olleya namhaensis</name>
    <dbReference type="NCBI Taxonomy" id="1144750"/>
    <lineage>
        <taxon>Bacteria</taxon>
        <taxon>Pseudomonadati</taxon>
        <taxon>Bacteroidota</taxon>
        <taxon>Flavobacteriia</taxon>
        <taxon>Flavobacteriales</taxon>
        <taxon>Flavobacteriaceae</taxon>
    </lineage>
</organism>
<feature type="transmembrane region" description="Helical" evidence="7">
    <location>
        <begin position="21"/>
        <end position="49"/>
    </location>
</feature>